<evidence type="ECO:0000259" key="13">
    <source>
        <dbReference type="PROSITE" id="PS50070"/>
    </source>
</evidence>
<evidence type="ECO:0000256" key="4">
    <source>
        <dbReference type="ARBA" id="ARBA00022729"/>
    </source>
</evidence>
<dbReference type="PANTHER" id="PTHR24261:SF13">
    <property type="entry name" value="PLASMINOGEN"/>
    <property type="match status" value="1"/>
</dbReference>
<dbReference type="FunFam" id="2.40.20.10:FF:000025">
    <property type="entry name" value="Plasminogen"/>
    <property type="match status" value="1"/>
</dbReference>
<dbReference type="SMART" id="SM00130">
    <property type="entry name" value="KR"/>
    <property type="match status" value="4"/>
</dbReference>
<dbReference type="GO" id="GO:0007596">
    <property type="term" value="P:blood coagulation"/>
    <property type="evidence" value="ECO:0007669"/>
    <property type="project" value="UniProtKB-KW"/>
</dbReference>
<proteinExistence type="inferred from homology"/>
<dbReference type="PROSITE" id="PS00021">
    <property type="entry name" value="KRINGLE_1"/>
    <property type="match status" value="2"/>
</dbReference>
<feature type="disulfide bond" evidence="10">
    <location>
        <begin position="284"/>
        <end position="323"/>
    </location>
</feature>
<feature type="domain" description="Peptidase S1" evidence="14">
    <location>
        <begin position="428"/>
        <end position="615"/>
    </location>
</feature>
<dbReference type="Pfam" id="PF00051">
    <property type="entry name" value="Kringle"/>
    <property type="match status" value="4"/>
</dbReference>
<dbReference type="InterPro" id="IPR001254">
    <property type="entry name" value="Trypsin_dom"/>
</dbReference>
<dbReference type="EMBL" id="JAAKFY010000011">
    <property type="protein sequence ID" value="KAF3850208.1"/>
    <property type="molecule type" value="Genomic_DNA"/>
</dbReference>
<dbReference type="CDD" id="cd00108">
    <property type="entry name" value="KR"/>
    <property type="match status" value="3"/>
</dbReference>
<dbReference type="Gene3D" id="2.40.20.10">
    <property type="entry name" value="Plasminogen Kringle 4"/>
    <property type="match status" value="4"/>
</dbReference>
<comment type="caution">
    <text evidence="16">The sequence shown here is derived from an EMBL/GenBank/DDBJ whole genome shotgun (WGS) entry which is preliminary data.</text>
</comment>
<dbReference type="FunFam" id="3.50.4.10:FF:000027">
    <property type="entry name" value="Plasminogen"/>
    <property type="match status" value="1"/>
</dbReference>
<reference evidence="16 17" key="1">
    <citation type="submission" date="2020-03" db="EMBL/GenBank/DDBJ databases">
        <title>Dissostichus mawsoni Genome sequencing and assembly.</title>
        <authorList>
            <person name="Park H."/>
        </authorList>
    </citation>
    <scope>NUCLEOTIDE SEQUENCE [LARGE SCALE GENOMIC DNA]</scope>
    <source>
        <strain evidence="16">DM0001</strain>
        <tissue evidence="16">Muscle</tissue>
    </source>
</reference>
<feature type="compositionally biased region" description="Polar residues" evidence="11">
    <location>
        <begin position="360"/>
        <end position="371"/>
    </location>
</feature>
<evidence type="ECO:0000256" key="6">
    <source>
        <dbReference type="ARBA" id="ARBA00023084"/>
    </source>
</evidence>
<keyword evidence="3" id="KW-0356">Hemostasis</keyword>
<evidence type="ECO:0000256" key="1">
    <source>
        <dbReference type="ARBA" id="ARBA00022542"/>
    </source>
</evidence>
<protein>
    <recommendedName>
        <fullName evidence="18">Plasminogen</fullName>
    </recommendedName>
</protein>
<dbReference type="PROSITE" id="PS50240">
    <property type="entry name" value="TRYPSIN_DOM"/>
    <property type="match status" value="1"/>
</dbReference>
<dbReference type="SUPFAM" id="SSF50494">
    <property type="entry name" value="Trypsin-like serine proteases"/>
    <property type="match status" value="1"/>
</dbReference>
<feature type="region of interest" description="Disordered" evidence="11">
    <location>
        <begin position="360"/>
        <end position="382"/>
    </location>
</feature>
<evidence type="ECO:0000256" key="10">
    <source>
        <dbReference type="PROSITE-ProRule" id="PRU00121"/>
    </source>
</evidence>
<dbReference type="PIRSF" id="PIRSF001152">
    <property type="entry name" value="HGF_MST1"/>
    <property type="match status" value="1"/>
</dbReference>
<dbReference type="SMART" id="SM00020">
    <property type="entry name" value="Tryp_SPc"/>
    <property type="match status" value="1"/>
</dbReference>
<dbReference type="InterPro" id="IPR009003">
    <property type="entry name" value="Peptidase_S1_PA"/>
</dbReference>
<evidence type="ECO:0000259" key="15">
    <source>
        <dbReference type="PROSITE" id="PS50948"/>
    </source>
</evidence>
<dbReference type="InterPro" id="IPR050759">
    <property type="entry name" value="Serine_protease_kringle"/>
</dbReference>
<keyword evidence="2 10" id="KW-0420">Kringle</keyword>
<evidence type="ECO:0000256" key="7">
    <source>
        <dbReference type="ARBA" id="ARBA00023157"/>
    </source>
</evidence>
<dbReference type="AlphaFoldDB" id="A0A7J5YPL4"/>
<dbReference type="Pfam" id="PF00024">
    <property type="entry name" value="PAN_1"/>
    <property type="match status" value="1"/>
</dbReference>
<dbReference type="GO" id="GO:0005102">
    <property type="term" value="F:signaling receptor binding"/>
    <property type="evidence" value="ECO:0007669"/>
    <property type="project" value="TreeGrafter"/>
</dbReference>
<keyword evidence="5" id="KW-0677">Repeat</keyword>
<evidence type="ECO:0000256" key="2">
    <source>
        <dbReference type="ARBA" id="ARBA00022572"/>
    </source>
</evidence>
<dbReference type="PROSITE" id="PS50948">
    <property type="entry name" value="PAN"/>
    <property type="match status" value="1"/>
</dbReference>
<feature type="domain" description="Kringle" evidence="13">
    <location>
        <begin position="262"/>
        <end position="333"/>
    </location>
</feature>
<dbReference type="GO" id="GO:0005615">
    <property type="term" value="C:extracellular space"/>
    <property type="evidence" value="ECO:0007669"/>
    <property type="project" value="TreeGrafter"/>
</dbReference>
<keyword evidence="7 10" id="KW-1015">Disulfide bond</keyword>
<dbReference type="InterPro" id="IPR043504">
    <property type="entry name" value="Peptidase_S1_PA_chymotrypsin"/>
</dbReference>
<feature type="domain" description="Apple" evidence="15">
    <location>
        <begin position="15"/>
        <end position="98"/>
    </location>
</feature>
<dbReference type="Gene3D" id="2.40.10.10">
    <property type="entry name" value="Trypsin-like serine proteases"/>
    <property type="match status" value="2"/>
</dbReference>
<comment type="similarity">
    <text evidence="8">Belongs to the peptidase S1 family. CLIP subfamily.</text>
</comment>
<feature type="disulfide bond" evidence="10">
    <location>
        <begin position="133"/>
        <end position="156"/>
    </location>
</feature>
<sequence>MDLCKVAFLLGALICTVSGNETESYAKTEGAWILSLQKRQYSVNTVAECAAKCDAETTWTCRSFLYIEKDQDCWTAAANSKTEMILRRSSVALYEKKGTRTQTAVDPGATPPTPTPAGKAATLPEKYLEDNYCRNPDGDPKPWCFTTSPSKRWDFCSIPRCSNVRAPHHRPGAELCHREGESYRGTISVSESGKQCQSWSVQTPWKHNRSPENYPCKGLESNYCRNPDNERMPWCYTTDTETRWEYCKVPSYEPVIPVEEEDCYEGDGTSYRGVTTETISGKRCQRWSAMTPHSHKKTPQIFPEADLRRNLCRNPDGDRAPWCYTTDPSVRWEKWRHIRGVTSITVLGVTCQAWSAQSPQQHNSFTPQTHPTKGLEENSCRNPDGDVNGPWCYTTDRNKKWDYCQIPDCAGMNCGTPVTKPKRCFGRIVGGCVSKAHSWPWQISLRTSLGVHFCGGTLVHPEWVLLGVHTERANEASKQDRNLEKLILGPNGADIALLKLQTGTECYVTGWGETQGTGGEGVLKETGFPVIENKICNRPSYLNGRVKDHEMCAGNIEGGTDSCQGDSGGPLVCHSQNRYVLQGVTSWGLGCANAMKPGVYARVSKFVEWIDRTIKAN</sequence>
<dbReference type="InterPro" id="IPR000001">
    <property type="entry name" value="Kringle"/>
</dbReference>
<feature type="domain" description="Kringle" evidence="13">
    <location>
        <begin position="124"/>
        <end position="161"/>
    </location>
</feature>
<dbReference type="InterPro" id="IPR018056">
    <property type="entry name" value="Kringle_CS"/>
</dbReference>
<evidence type="ECO:0008006" key="18">
    <source>
        <dbReference type="Google" id="ProtNLM"/>
    </source>
</evidence>
<dbReference type="InterPro" id="IPR003609">
    <property type="entry name" value="Pan_app"/>
</dbReference>
<comment type="similarity">
    <text evidence="9">Belongs to the peptidase S1 family. Plasminogen subfamily.</text>
</comment>
<feature type="region of interest" description="Disordered" evidence="11">
    <location>
        <begin position="98"/>
        <end position="119"/>
    </location>
</feature>
<evidence type="ECO:0000313" key="16">
    <source>
        <dbReference type="EMBL" id="KAF3850208.1"/>
    </source>
</evidence>
<evidence type="ECO:0000256" key="8">
    <source>
        <dbReference type="ARBA" id="ARBA00024195"/>
    </source>
</evidence>
<dbReference type="InterPro" id="IPR038178">
    <property type="entry name" value="Kringle_sf"/>
</dbReference>
<dbReference type="Pfam" id="PF00089">
    <property type="entry name" value="Trypsin"/>
    <property type="match status" value="2"/>
</dbReference>
<evidence type="ECO:0000256" key="3">
    <source>
        <dbReference type="ARBA" id="ARBA00022696"/>
    </source>
</evidence>
<keyword evidence="6" id="KW-0094">Blood coagulation</keyword>
<feature type="chain" id="PRO_5029652731" description="Plasminogen" evidence="12">
    <location>
        <begin position="20"/>
        <end position="617"/>
    </location>
</feature>
<evidence type="ECO:0000256" key="11">
    <source>
        <dbReference type="SAM" id="MobiDB-lite"/>
    </source>
</evidence>
<comment type="caution">
    <text evidence="10">Lacks conserved residue(s) required for the propagation of feature annotation.</text>
</comment>
<evidence type="ECO:0000259" key="14">
    <source>
        <dbReference type="PROSITE" id="PS50240"/>
    </source>
</evidence>
<evidence type="ECO:0000256" key="12">
    <source>
        <dbReference type="SAM" id="SignalP"/>
    </source>
</evidence>
<dbReference type="InterPro" id="IPR033116">
    <property type="entry name" value="TRYPSIN_SER"/>
</dbReference>
<organism evidence="16 17">
    <name type="scientific">Dissostichus mawsoni</name>
    <name type="common">Antarctic cod</name>
    <dbReference type="NCBI Taxonomy" id="36200"/>
    <lineage>
        <taxon>Eukaryota</taxon>
        <taxon>Metazoa</taxon>
        <taxon>Chordata</taxon>
        <taxon>Craniata</taxon>
        <taxon>Vertebrata</taxon>
        <taxon>Euteleostomi</taxon>
        <taxon>Actinopterygii</taxon>
        <taxon>Neopterygii</taxon>
        <taxon>Teleostei</taxon>
        <taxon>Neoteleostei</taxon>
        <taxon>Acanthomorphata</taxon>
        <taxon>Eupercaria</taxon>
        <taxon>Perciformes</taxon>
        <taxon>Notothenioidei</taxon>
        <taxon>Nototheniidae</taxon>
        <taxon>Dissostichus</taxon>
    </lineage>
</organism>
<dbReference type="InterPro" id="IPR001314">
    <property type="entry name" value="Peptidase_S1A"/>
</dbReference>
<accession>A0A7J5YPL4</accession>
<dbReference type="Gene3D" id="3.50.4.10">
    <property type="entry name" value="Hepatocyte Growth Factor"/>
    <property type="match status" value="1"/>
</dbReference>
<feature type="disulfide bond" evidence="10">
    <location>
        <begin position="224"/>
        <end position="247"/>
    </location>
</feature>
<feature type="disulfide bond" evidence="10">
    <location>
        <begin position="196"/>
        <end position="235"/>
    </location>
</feature>
<dbReference type="PRINTS" id="PR00722">
    <property type="entry name" value="CHYMOTRYPSIN"/>
</dbReference>
<dbReference type="OrthoDB" id="41905at2759"/>
<evidence type="ECO:0000313" key="17">
    <source>
        <dbReference type="Proteomes" id="UP000518266"/>
    </source>
</evidence>
<feature type="domain" description="Kringle" evidence="13">
    <location>
        <begin position="174"/>
        <end position="252"/>
    </location>
</feature>
<dbReference type="Proteomes" id="UP000518266">
    <property type="component" value="Unassembled WGS sequence"/>
</dbReference>
<evidence type="ECO:0000256" key="5">
    <source>
        <dbReference type="ARBA" id="ARBA00022737"/>
    </source>
</evidence>
<dbReference type="PROSITE" id="PS50070">
    <property type="entry name" value="KRINGLE_2"/>
    <property type="match status" value="4"/>
</dbReference>
<dbReference type="InterPro" id="IPR013806">
    <property type="entry name" value="Kringle-like"/>
</dbReference>
<keyword evidence="1 9" id="KW-0721">Serine protease homolog</keyword>
<dbReference type="CDD" id="cd00190">
    <property type="entry name" value="Tryp_SPc"/>
    <property type="match status" value="1"/>
</dbReference>
<dbReference type="PANTHER" id="PTHR24261">
    <property type="entry name" value="PLASMINOGEN-RELATED"/>
    <property type="match status" value="1"/>
</dbReference>
<name>A0A7J5YPL4_DISMA</name>
<dbReference type="SUPFAM" id="SSF57440">
    <property type="entry name" value="Kringle-like"/>
    <property type="match status" value="4"/>
</dbReference>
<dbReference type="GO" id="GO:0006508">
    <property type="term" value="P:proteolysis"/>
    <property type="evidence" value="ECO:0007669"/>
    <property type="project" value="InterPro"/>
</dbReference>
<dbReference type="CDD" id="cd01099">
    <property type="entry name" value="PAN_AP_HGF"/>
    <property type="match status" value="1"/>
</dbReference>
<gene>
    <name evidence="16" type="ORF">F7725_019927</name>
</gene>
<dbReference type="InterPro" id="IPR024174">
    <property type="entry name" value="HGF/MST1"/>
</dbReference>
<evidence type="ECO:0000256" key="9">
    <source>
        <dbReference type="PIRNR" id="PIRNR001152"/>
    </source>
</evidence>
<dbReference type="PROSITE" id="PS00135">
    <property type="entry name" value="TRYPSIN_SER"/>
    <property type="match status" value="1"/>
</dbReference>
<keyword evidence="4 12" id="KW-0732">Signal</keyword>
<dbReference type="FunFam" id="2.40.10.10:FF:000002">
    <property type="entry name" value="Transmembrane protease serine"/>
    <property type="match status" value="1"/>
</dbReference>
<dbReference type="PRINTS" id="PR00018">
    <property type="entry name" value="KRINGLE"/>
</dbReference>
<dbReference type="SUPFAM" id="SSF57414">
    <property type="entry name" value="Hairpin loop containing domain-like"/>
    <property type="match status" value="1"/>
</dbReference>
<feature type="domain" description="Kringle" evidence="13">
    <location>
        <begin position="336"/>
        <end position="409"/>
    </location>
</feature>
<feature type="signal peptide" evidence="12">
    <location>
        <begin position="1"/>
        <end position="19"/>
    </location>
</feature>
<keyword evidence="17" id="KW-1185">Reference proteome</keyword>
<dbReference type="GO" id="GO:0004252">
    <property type="term" value="F:serine-type endopeptidase activity"/>
    <property type="evidence" value="ECO:0007669"/>
    <property type="project" value="InterPro"/>
</dbReference>